<keyword evidence="1" id="KW-0378">Hydrolase</keyword>
<proteinExistence type="predicted"/>
<dbReference type="GO" id="GO:0016787">
    <property type="term" value="F:hydrolase activity"/>
    <property type="evidence" value="ECO:0007669"/>
    <property type="project" value="UniProtKB-KW"/>
</dbReference>
<gene>
    <name evidence="1" type="ORF">ACIBP5_33560</name>
</gene>
<sequence length="75" mass="7901">MPALAEHHTVYAADLPGLGDSTGSPAGYDKATLARYVHTFAIGLARLIGWTDIAAATDHYRNHPADGLQLLGLTT</sequence>
<dbReference type="RefSeq" id="WP_397025264.1">
    <property type="nucleotide sequence ID" value="NZ_JBITMB010000010.1"/>
</dbReference>
<organism evidence="1 2">
    <name type="scientific">Nonomuraea indica</name>
    <dbReference type="NCBI Taxonomy" id="1581193"/>
    <lineage>
        <taxon>Bacteria</taxon>
        <taxon>Bacillati</taxon>
        <taxon>Actinomycetota</taxon>
        <taxon>Actinomycetes</taxon>
        <taxon>Streptosporangiales</taxon>
        <taxon>Streptosporangiaceae</taxon>
        <taxon>Nonomuraea</taxon>
    </lineage>
</organism>
<protein>
    <submittedName>
        <fullName evidence="1">Alpha/beta fold hydrolase</fullName>
    </submittedName>
</protein>
<dbReference type="Gene3D" id="3.40.50.1820">
    <property type="entry name" value="alpha/beta hydrolase"/>
    <property type="match status" value="1"/>
</dbReference>
<keyword evidence="2" id="KW-1185">Reference proteome</keyword>
<evidence type="ECO:0000313" key="1">
    <source>
        <dbReference type="EMBL" id="MFI7444924.1"/>
    </source>
</evidence>
<evidence type="ECO:0000313" key="2">
    <source>
        <dbReference type="Proteomes" id="UP001612928"/>
    </source>
</evidence>
<reference evidence="1 2" key="1">
    <citation type="submission" date="2024-10" db="EMBL/GenBank/DDBJ databases">
        <title>The Natural Products Discovery Center: Release of the First 8490 Sequenced Strains for Exploring Actinobacteria Biosynthetic Diversity.</title>
        <authorList>
            <person name="Kalkreuter E."/>
            <person name="Kautsar S.A."/>
            <person name="Yang D."/>
            <person name="Bader C.D."/>
            <person name="Teijaro C.N."/>
            <person name="Fluegel L."/>
            <person name="Davis C.M."/>
            <person name="Simpson J.R."/>
            <person name="Lauterbach L."/>
            <person name="Steele A.D."/>
            <person name="Gui C."/>
            <person name="Meng S."/>
            <person name="Li G."/>
            <person name="Viehrig K."/>
            <person name="Ye F."/>
            <person name="Su P."/>
            <person name="Kiefer A.F."/>
            <person name="Nichols A."/>
            <person name="Cepeda A.J."/>
            <person name="Yan W."/>
            <person name="Fan B."/>
            <person name="Jiang Y."/>
            <person name="Adhikari A."/>
            <person name="Zheng C.-J."/>
            <person name="Schuster L."/>
            <person name="Cowan T.M."/>
            <person name="Smanski M.J."/>
            <person name="Chevrette M.G."/>
            <person name="De Carvalho L.P.S."/>
            <person name="Shen B."/>
        </authorList>
    </citation>
    <scope>NUCLEOTIDE SEQUENCE [LARGE SCALE GENOMIC DNA]</scope>
    <source>
        <strain evidence="1 2">NPDC049503</strain>
    </source>
</reference>
<dbReference type="EMBL" id="JBITMB010000010">
    <property type="protein sequence ID" value="MFI7444924.1"/>
    <property type="molecule type" value="Genomic_DNA"/>
</dbReference>
<name>A0ABW8ADR2_9ACTN</name>
<comment type="caution">
    <text evidence="1">The sequence shown here is derived from an EMBL/GenBank/DDBJ whole genome shotgun (WGS) entry which is preliminary data.</text>
</comment>
<dbReference type="SUPFAM" id="SSF53474">
    <property type="entry name" value="alpha/beta-Hydrolases"/>
    <property type="match status" value="1"/>
</dbReference>
<dbReference type="InterPro" id="IPR029058">
    <property type="entry name" value="AB_hydrolase_fold"/>
</dbReference>
<dbReference type="Proteomes" id="UP001612928">
    <property type="component" value="Unassembled WGS sequence"/>
</dbReference>
<accession>A0ABW8ADR2</accession>